<geneLocation type="plasmid" evidence="4">
    <name>ptt13-1</name>
</geneLocation>
<protein>
    <submittedName>
        <fullName evidence="3">PucR family transcriptional regulator</fullName>
    </submittedName>
</protein>
<dbReference type="Pfam" id="PF13556">
    <property type="entry name" value="HTH_30"/>
    <property type="match status" value="1"/>
</dbReference>
<sequence length="512" mass="56411">MTLSIMDIVNMPELGTRLLSGAAGAGRPVRWAHVCELADPTEWLGEGDLLMTTGLGIPRDGQAQRDYARALAQAGLAGMMIGENMQAPADLHALQDTAEDLGFPVLMTEYGVPFASVTRAVIDAQRAEEFERRNAITRIYASARLAIEGMGLDALLARLSADVRADLILWDPQAQQVWLPRDCDLPAQLHDMLRQQKPDAGKAQPLVRRFALEDGEMLGVLIPSRRRCVLLAHRRGRDLLDYSLLNHISAVLGIAMERRQVEHERAIRLGSELLEDLLNQRLTRQQAGKRLAQFGMRLDGAHMAVARRGGLSLPEGAVLFERWDRPLLLSPQGTELFLLLPAGSAEDVQAILGADMGLSAPVGYFERLAESLREARLAVTHADAGQPLVAYADVADNLPWLPQNLDEARETFRRVLGPLAEHDEESRAALLHTLKVFLEQNRSWKEAAARLNIHKASLTYRIRRIEALTGRSLSSTADVAALWLALQAAEILGLPQVAGRKPDAKKRISPHD</sequence>
<dbReference type="EMBL" id="CP024423">
    <property type="protein sequence ID" value="ATQ57893.1"/>
    <property type="molecule type" value="Genomic_DNA"/>
</dbReference>
<feature type="domain" description="Purine catabolism PurC-like" evidence="1">
    <location>
        <begin position="7"/>
        <end position="123"/>
    </location>
</feature>
<feature type="domain" description="PucR C-terminal helix-turn-helix" evidence="2">
    <location>
        <begin position="430"/>
        <end position="488"/>
    </location>
</feature>
<dbReference type="InterPro" id="IPR042070">
    <property type="entry name" value="PucR_C-HTH_sf"/>
</dbReference>
<dbReference type="PANTHER" id="PTHR33744">
    <property type="entry name" value="CARBOHYDRATE DIACID REGULATOR"/>
    <property type="match status" value="1"/>
</dbReference>
<accession>A0A2D2C5V7</accession>
<dbReference type="InterPro" id="IPR012914">
    <property type="entry name" value="PucR_dom"/>
</dbReference>
<dbReference type="InterPro" id="IPR051448">
    <property type="entry name" value="CdaR-like_regulators"/>
</dbReference>
<dbReference type="InterPro" id="IPR025736">
    <property type="entry name" value="PucR_C-HTH_dom"/>
</dbReference>
<evidence type="ECO:0000313" key="4">
    <source>
        <dbReference type="Proteomes" id="UP000229314"/>
    </source>
</evidence>
<dbReference type="Proteomes" id="UP000229314">
    <property type="component" value="Plasmid pTT13-1"/>
</dbReference>
<evidence type="ECO:0000313" key="3">
    <source>
        <dbReference type="EMBL" id="ATQ57893.1"/>
    </source>
</evidence>
<gene>
    <name evidence="3" type="ORF">PYTT13_18725</name>
</gene>
<proteinExistence type="predicted"/>
<dbReference type="AlphaFoldDB" id="A0A2D2C5V7"/>
<evidence type="ECO:0000259" key="2">
    <source>
        <dbReference type="Pfam" id="PF13556"/>
    </source>
</evidence>
<dbReference type="RefSeq" id="WP_099650296.1">
    <property type="nucleotide sequence ID" value="NZ_CAJGAB010000020.1"/>
</dbReference>
<dbReference type="GeneID" id="78899689"/>
<dbReference type="Pfam" id="PF07905">
    <property type="entry name" value="PucR"/>
    <property type="match status" value="1"/>
</dbReference>
<name>A0A2D2C5V7_9RHOB</name>
<keyword evidence="3" id="KW-0614">Plasmid</keyword>
<organism evidence="3 4">
    <name type="scientific">Paracoccus yeei</name>
    <dbReference type="NCBI Taxonomy" id="147645"/>
    <lineage>
        <taxon>Bacteria</taxon>
        <taxon>Pseudomonadati</taxon>
        <taxon>Pseudomonadota</taxon>
        <taxon>Alphaproteobacteria</taxon>
        <taxon>Rhodobacterales</taxon>
        <taxon>Paracoccaceae</taxon>
        <taxon>Paracoccus</taxon>
    </lineage>
</organism>
<reference evidence="3 4" key="1">
    <citation type="submission" date="2017-10" db="EMBL/GenBank/DDBJ databases">
        <title>Complete genome sequence of Paracoccus yeei TT13 isolated from human skin.</title>
        <authorList>
            <person name="Lee K."/>
            <person name="Lim J.Y."/>
            <person name="Hwang I."/>
        </authorList>
    </citation>
    <scope>NUCLEOTIDE SEQUENCE [LARGE SCALE GENOMIC DNA]</scope>
    <source>
        <strain evidence="3 4">TT13</strain>
        <plasmid evidence="4">Plasmid ptt13-1</plasmid>
    </source>
</reference>
<dbReference type="PANTHER" id="PTHR33744:SF1">
    <property type="entry name" value="DNA-BINDING TRANSCRIPTIONAL ACTIVATOR ADER"/>
    <property type="match status" value="1"/>
</dbReference>
<evidence type="ECO:0000259" key="1">
    <source>
        <dbReference type="Pfam" id="PF07905"/>
    </source>
</evidence>
<dbReference type="Gene3D" id="1.10.10.2840">
    <property type="entry name" value="PucR C-terminal helix-turn-helix domain"/>
    <property type="match status" value="1"/>
</dbReference>